<evidence type="ECO:0000256" key="2">
    <source>
        <dbReference type="ARBA" id="ARBA00006434"/>
    </source>
</evidence>
<keyword evidence="5 13" id="KW-0812">Transmembrane</keyword>
<comment type="similarity">
    <text evidence="2 11">Belongs to the sodium:solute symporter (SSF) (TC 2.A.21) family.</text>
</comment>
<dbReference type="InterPro" id="IPR051163">
    <property type="entry name" value="Sodium:Solute_Symporter_SSF"/>
</dbReference>
<dbReference type="Pfam" id="PF00474">
    <property type="entry name" value="SSF"/>
    <property type="match status" value="2"/>
</dbReference>
<evidence type="ECO:0000256" key="8">
    <source>
        <dbReference type="ARBA" id="ARBA00023065"/>
    </source>
</evidence>
<dbReference type="GO" id="GO:0006814">
    <property type="term" value="P:sodium ion transport"/>
    <property type="evidence" value="ECO:0007669"/>
    <property type="project" value="UniProtKB-KW"/>
</dbReference>
<feature type="transmembrane region" description="Helical" evidence="13">
    <location>
        <begin position="283"/>
        <end position="302"/>
    </location>
</feature>
<name>A0AAV4MGZ4_CAEEX</name>
<evidence type="ECO:0000256" key="5">
    <source>
        <dbReference type="ARBA" id="ARBA00022692"/>
    </source>
</evidence>
<feature type="transmembrane region" description="Helical" evidence="13">
    <location>
        <begin position="430"/>
        <end position="450"/>
    </location>
</feature>
<keyword evidence="4" id="KW-1003">Cell membrane</keyword>
<evidence type="ECO:0000256" key="10">
    <source>
        <dbReference type="ARBA" id="ARBA00023201"/>
    </source>
</evidence>
<evidence type="ECO:0000256" key="13">
    <source>
        <dbReference type="SAM" id="Phobius"/>
    </source>
</evidence>
<dbReference type="GO" id="GO:0005886">
    <property type="term" value="C:plasma membrane"/>
    <property type="evidence" value="ECO:0007669"/>
    <property type="project" value="UniProtKB-SubCell"/>
</dbReference>
<feature type="transmembrane region" description="Helical" evidence="13">
    <location>
        <begin position="563"/>
        <end position="589"/>
    </location>
</feature>
<evidence type="ECO:0000313" key="14">
    <source>
        <dbReference type="EMBL" id="GIX71120.1"/>
    </source>
</evidence>
<evidence type="ECO:0000256" key="11">
    <source>
        <dbReference type="RuleBase" id="RU362091"/>
    </source>
</evidence>
<feature type="transmembrane region" description="Helical" evidence="13">
    <location>
        <begin position="85"/>
        <end position="107"/>
    </location>
</feature>
<evidence type="ECO:0000313" key="15">
    <source>
        <dbReference type="Proteomes" id="UP001054945"/>
    </source>
</evidence>
<evidence type="ECO:0000256" key="3">
    <source>
        <dbReference type="ARBA" id="ARBA00022448"/>
    </source>
</evidence>
<dbReference type="Gene3D" id="1.20.1730.10">
    <property type="entry name" value="Sodium/glucose cotransporter"/>
    <property type="match status" value="1"/>
</dbReference>
<evidence type="ECO:0000256" key="12">
    <source>
        <dbReference type="SAM" id="MobiDB-lite"/>
    </source>
</evidence>
<evidence type="ECO:0000256" key="1">
    <source>
        <dbReference type="ARBA" id="ARBA00004651"/>
    </source>
</evidence>
<feature type="transmembrane region" description="Helical" evidence="13">
    <location>
        <begin position="156"/>
        <end position="175"/>
    </location>
</feature>
<organism evidence="14 15">
    <name type="scientific">Caerostris extrusa</name>
    <name type="common">Bark spider</name>
    <name type="synonym">Caerostris bankana</name>
    <dbReference type="NCBI Taxonomy" id="172846"/>
    <lineage>
        <taxon>Eukaryota</taxon>
        <taxon>Metazoa</taxon>
        <taxon>Ecdysozoa</taxon>
        <taxon>Arthropoda</taxon>
        <taxon>Chelicerata</taxon>
        <taxon>Arachnida</taxon>
        <taxon>Araneae</taxon>
        <taxon>Araneomorphae</taxon>
        <taxon>Entelegynae</taxon>
        <taxon>Araneoidea</taxon>
        <taxon>Araneidae</taxon>
        <taxon>Caerostris</taxon>
    </lineage>
</organism>
<comment type="caution">
    <text evidence="14">The sequence shown here is derived from an EMBL/GenBank/DDBJ whole genome shotgun (WGS) entry which is preliminary data.</text>
</comment>
<dbReference type="InterPro" id="IPR001734">
    <property type="entry name" value="Na/solute_symporter"/>
</dbReference>
<dbReference type="EMBL" id="BPLR01019724">
    <property type="protein sequence ID" value="GIX71120.1"/>
    <property type="molecule type" value="Genomic_DNA"/>
</dbReference>
<evidence type="ECO:0000256" key="9">
    <source>
        <dbReference type="ARBA" id="ARBA00023136"/>
    </source>
</evidence>
<sequence length="649" mass="70617">MEVEERTLLGVVDYVIFTFMLLVSASIGVYFRFSGGKQQTTDEYLLAGRDMGVLPVAFSLMASFLSAITVIGVPAEMYRFGVHIAYMNIGYVIGMVVSAYVTLPVFFELNASTAYEYLERKIWKNGLLLVFVFQMILYMSVVLYAPALALSAVTNLSTWVSVVSIGVVCTFYCTLKGFRLPIAGAFGSTLCVGISNSARLDKMGRNKAPFDGTIRDRTNTQSFRGMKAVLWTDVFQALLMFLGIFAILIKGFLDIGFNNVYSLAYEGGRLAFPGFEMNLTQRYTIWNIMIQGIVLSMISFSGNQVQIQRMLTVKNISLSRRSLYVSIPMGCSFHLLNCLVGVVIYAHYSTCDPMTKSDHPISSADQLLPFYMMTALGSIPGLPGLCICGVFSASLSTVSSAVNSLTAVTMQDLIKPILVSRGMSQKKMAFSAKATTLFYGFLCIMLTFLVATLGNLVQASLTVFGMLGGPVLSIFLLGMLTTRANEKGAVVGLLAAIGIAAWISFGASANAPPPAHLPVSLEGCPANASLSLNETSPLVVRPSLLNGTEESYENIFPLYTLSYMWFAPIGLLVGLVVGYAASVLINLIAGETQDVPEELLSPLIKYFMDTKKKATEKDMKISGPMELGKVNNTRTNGTTVIKSKEKERF</sequence>
<feature type="transmembrane region" description="Helical" evidence="13">
    <location>
        <begin position="368"/>
        <end position="391"/>
    </location>
</feature>
<dbReference type="AlphaFoldDB" id="A0AAV4MGZ4"/>
<feature type="region of interest" description="Disordered" evidence="12">
    <location>
        <begin position="624"/>
        <end position="649"/>
    </location>
</feature>
<dbReference type="PANTHER" id="PTHR42985">
    <property type="entry name" value="SODIUM-COUPLED MONOCARBOXYLATE TRANSPORTER"/>
    <property type="match status" value="1"/>
</dbReference>
<dbReference type="InterPro" id="IPR038377">
    <property type="entry name" value="Na/Glc_symporter_sf"/>
</dbReference>
<feature type="transmembrane region" description="Helical" evidence="13">
    <location>
        <begin position="323"/>
        <end position="348"/>
    </location>
</feature>
<reference evidence="14 15" key="1">
    <citation type="submission" date="2021-06" db="EMBL/GenBank/DDBJ databases">
        <title>Caerostris extrusa draft genome.</title>
        <authorList>
            <person name="Kono N."/>
            <person name="Arakawa K."/>
        </authorList>
    </citation>
    <scope>NUCLEOTIDE SEQUENCE [LARGE SCALE GENOMIC DNA]</scope>
</reference>
<feature type="transmembrane region" description="Helical" evidence="13">
    <location>
        <begin position="489"/>
        <end position="509"/>
    </location>
</feature>
<gene>
    <name evidence="14" type="primary">CG32669</name>
    <name evidence="14" type="ORF">CEXT_486731</name>
</gene>
<evidence type="ECO:0000256" key="4">
    <source>
        <dbReference type="ARBA" id="ARBA00022475"/>
    </source>
</evidence>
<accession>A0AAV4MGZ4</accession>
<dbReference type="GO" id="GO:0015293">
    <property type="term" value="F:symporter activity"/>
    <property type="evidence" value="ECO:0007669"/>
    <property type="project" value="TreeGrafter"/>
</dbReference>
<protein>
    <submittedName>
        <fullName evidence="14">Sodium-dependent multivitamin transporter</fullName>
    </submittedName>
</protein>
<evidence type="ECO:0000256" key="6">
    <source>
        <dbReference type="ARBA" id="ARBA00022989"/>
    </source>
</evidence>
<keyword evidence="15" id="KW-1185">Reference proteome</keyword>
<feature type="transmembrane region" description="Helical" evidence="13">
    <location>
        <begin position="456"/>
        <end position="477"/>
    </location>
</feature>
<keyword evidence="10" id="KW-0739">Sodium transport</keyword>
<dbReference type="Proteomes" id="UP001054945">
    <property type="component" value="Unassembled WGS sequence"/>
</dbReference>
<feature type="transmembrane region" description="Helical" evidence="13">
    <location>
        <begin position="234"/>
        <end position="253"/>
    </location>
</feature>
<feature type="transmembrane region" description="Helical" evidence="13">
    <location>
        <begin position="127"/>
        <end position="150"/>
    </location>
</feature>
<feature type="compositionally biased region" description="Polar residues" evidence="12">
    <location>
        <begin position="630"/>
        <end position="641"/>
    </location>
</feature>
<keyword evidence="8" id="KW-0406">Ion transport</keyword>
<dbReference type="PROSITE" id="PS50283">
    <property type="entry name" value="NA_SOLUT_SYMP_3"/>
    <property type="match status" value="1"/>
</dbReference>
<feature type="transmembrane region" description="Helical" evidence="13">
    <location>
        <begin position="52"/>
        <end position="73"/>
    </location>
</feature>
<dbReference type="CDD" id="cd11492">
    <property type="entry name" value="SLC5sbd_NIS-SMVT"/>
    <property type="match status" value="1"/>
</dbReference>
<keyword evidence="3" id="KW-0813">Transport</keyword>
<comment type="subcellular location">
    <subcellularLocation>
        <location evidence="1">Cell membrane</location>
        <topology evidence="1">Multi-pass membrane protein</topology>
    </subcellularLocation>
</comment>
<proteinExistence type="inferred from homology"/>
<dbReference type="PANTHER" id="PTHR42985:SF40">
    <property type="entry name" value="LD47995P-RELATED"/>
    <property type="match status" value="1"/>
</dbReference>
<keyword evidence="7" id="KW-0915">Sodium</keyword>
<feature type="transmembrane region" description="Helical" evidence="13">
    <location>
        <begin position="12"/>
        <end position="31"/>
    </location>
</feature>
<evidence type="ECO:0000256" key="7">
    <source>
        <dbReference type="ARBA" id="ARBA00023053"/>
    </source>
</evidence>
<keyword evidence="6 13" id="KW-1133">Transmembrane helix</keyword>
<keyword evidence="9 13" id="KW-0472">Membrane</keyword>